<keyword evidence="1" id="KW-0472">Membrane</keyword>
<evidence type="ECO:0000313" key="3">
    <source>
        <dbReference type="Proteomes" id="UP000034407"/>
    </source>
</evidence>
<dbReference type="PATRIC" id="fig|1629550.3.peg.1589"/>
<dbReference type="AlphaFoldDB" id="A0A0M3DFN3"/>
<feature type="transmembrane region" description="Helical" evidence="1">
    <location>
        <begin position="65"/>
        <end position="82"/>
    </location>
</feature>
<keyword evidence="1" id="KW-0812">Transmembrane</keyword>
<keyword evidence="3" id="KW-1185">Reference proteome</keyword>
<organism evidence="2 3">
    <name type="scientific">Paraclostridium benzoelyticum</name>
    <dbReference type="NCBI Taxonomy" id="1629550"/>
    <lineage>
        <taxon>Bacteria</taxon>
        <taxon>Bacillati</taxon>
        <taxon>Bacillota</taxon>
        <taxon>Clostridia</taxon>
        <taxon>Peptostreptococcales</taxon>
        <taxon>Peptostreptococcaceae</taxon>
        <taxon>Paraclostridium</taxon>
    </lineage>
</organism>
<reference evidence="2 3" key="1">
    <citation type="submission" date="2015-04" db="EMBL/GenBank/DDBJ databases">
        <title>Microcin producing Clostridium sp. JC272T.</title>
        <authorList>
            <person name="Jyothsna T."/>
            <person name="Sasikala C."/>
            <person name="Ramana C."/>
        </authorList>
    </citation>
    <scope>NUCLEOTIDE SEQUENCE [LARGE SCALE GENOMIC DNA]</scope>
    <source>
        <strain evidence="2 3">JC272</strain>
    </source>
</reference>
<dbReference type="EMBL" id="LBBT01000218">
    <property type="protein sequence ID" value="KKY01083.1"/>
    <property type="molecule type" value="Genomic_DNA"/>
</dbReference>
<sequence>MEFHYYYLIQDFLGVLLCFLGIIMVYLCLKMIFIRNFSKNAMLFLIKYSLFIISGVNLLSNHFELKPWILSMILVITSFIVTPKQRIL</sequence>
<comment type="caution">
    <text evidence="2">The sequence shown here is derived from an EMBL/GenBank/DDBJ whole genome shotgun (WGS) entry which is preliminary data.</text>
</comment>
<name>A0A0M3DFN3_9FIRM</name>
<evidence type="ECO:0000313" key="2">
    <source>
        <dbReference type="EMBL" id="KKY01083.1"/>
    </source>
</evidence>
<accession>A0A0M3DFN3</accession>
<feature type="transmembrane region" description="Helical" evidence="1">
    <location>
        <begin position="6"/>
        <end position="29"/>
    </location>
</feature>
<protein>
    <submittedName>
        <fullName evidence="2">Uncharacterized protein</fullName>
    </submittedName>
</protein>
<dbReference type="Proteomes" id="UP000034407">
    <property type="component" value="Unassembled WGS sequence"/>
</dbReference>
<keyword evidence="1" id="KW-1133">Transmembrane helix</keyword>
<gene>
    <name evidence="2" type="ORF">VN21_10685</name>
</gene>
<evidence type="ECO:0000256" key="1">
    <source>
        <dbReference type="SAM" id="Phobius"/>
    </source>
</evidence>
<proteinExistence type="predicted"/>